<dbReference type="HOGENOM" id="CLU_083287_8_1_4"/>
<dbReference type="Pfam" id="PF01047">
    <property type="entry name" value="MarR"/>
    <property type="match status" value="1"/>
</dbReference>
<dbReference type="PANTHER" id="PTHR33164:SF13">
    <property type="entry name" value="4-HYDROXYPHENYLACETATE CATABOLISM PROTEIN"/>
    <property type="match status" value="1"/>
</dbReference>
<evidence type="ECO:0000256" key="2">
    <source>
        <dbReference type="ARBA" id="ARBA00023125"/>
    </source>
</evidence>
<dbReference type="PROSITE" id="PS50995">
    <property type="entry name" value="HTH_MARR_2"/>
    <property type="match status" value="1"/>
</dbReference>
<reference evidence="5 6" key="1">
    <citation type="submission" date="2011-02" db="EMBL/GenBank/DDBJ databases">
        <authorList>
            <person name="Muzny D."/>
            <person name="Qin X."/>
            <person name="Deng J."/>
            <person name="Jiang H."/>
            <person name="Liu Y."/>
            <person name="Qu J."/>
            <person name="Song X.-Z."/>
            <person name="Zhang L."/>
            <person name="Thornton R."/>
            <person name="Coyle M."/>
            <person name="Francisco L."/>
            <person name="Jackson L."/>
            <person name="Javaid M."/>
            <person name="Korchina V."/>
            <person name="Kovar C."/>
            <person name="Mata R."/>
            <person name="Mathew T."/>
            <person name="Ngo R."/>
            <person name="Nguyen L."/>
            <person name="Nguyen N."/>
            <person name="Okwuonu G."/>
            <person name="Ongeri F."/>
            <person name="Pham C."/>
            <person name="Simmons D."/>
            <person name="Wilczek-Boney K."/>
            <person name="Hale W."/>
            <person name="Jakkamsetti A."/>
            <person name="Pham P."/>
            <person name="Ruth R."/>
            <person name="San Lucas F."/>
            <person name="Warren J."/>
            <person name="Zhang J."/>
            <person name="Zhao Z."/>
            <person name="Zhou C."/>
            <person name="Zhu D."/>
            <person name="Lee S."/>
            <person name="Bess C."/>
            <person name="Blankenburg K."/>
            <person name="Forbes L."/>
            <person name="Fu Q."/>
            <person name="Gubbala S."/>
            <person name="Hirani K."/>
            <person name="Jayaseelan J.C."/>
            <person name="Lara F."/>
            <person name="Munidasa M."/>
            <person name="Palculict T."/>
            <person name="Patil S."/>
            <person name="Pu L.-L."/>
            <person name="Saada N."/>
            <person name="Tang L."/>
            <person name="Weissenberger G."/>
            <person name="Zhu Y."/>
            <person name="Hemphill L."/>
            <person name="Shang Y."/>
            <person name="Youmans B."/>
            <person name="Ayvaz T."/>
            <person name="Ross M."/>
            <person name="Santibanez J."/>
            <person name="Aqrawi P."/>
            <person name="Gross S."/>
            <person name="Joshi V."/>
            <person name="Fowler G."/>
            <person name="Nazareth L."/>
            <person name="Reid J."/>
            <person name="Worley K."/>
            <person name="Petrosino J."/>
            <person name="Highlander S."/>
            <person name="Gibbs R."/>
        </authorList>
    </citation>
    <scope>NUCLEOTIDE SEQUENCE [LARGE SCALE GENOMIC DNA]</scope>
    <source>
        <strain evidence="5 6">ATCC BAA-1200</strain>
    </source>
</reference>
<protein>
    <submittedName>
        <fullName evidence="5">MarR family transcriptional regulator</fullName>
    </submittedName>
</protein>
<dbReference type="InterPro" id="IPR039422">
    <property type="entry name" value="MarR/SlyA-like"/>
</dbReference>
<dbReference type="InterPro" id="IPR000835">
    <property type="entry name" value="HTH_MarR-typ"/>
</dbReference>
<organism evidence="5 6">
    <name type="scientific">Neisseria bacilliformis ATCC BAA-1200</name>
    <dbReference type="NCBI Taxonomy" id="888742"/>
    <lineage>
        <taxon>Bacteria</taxon>
        <taxon>Pseudomonadati</taxon>
        <taxon>Pseudomonadota</taxon>
        <taxon>Betaproteobacteria</taxon>
        <taxon>Neisseriales</taxon>
        <taxon>Neisseriaceae</taxon>
        <taxon>Neisseria</taxon>
    </lineage>
</organism>
<dbReference type="SMART" id="SM00347">
    <property type="entry name" value="HTH_MARR"/>
    <property type="match status" value="1"/>
</dbReference>
<evidence type="ECO:0000313" key="6">
    <source>
        <dbReference type="Proteomes" id="UP000004105"/>
    </source>
</evidence>
<dbReference type="STRING" id="267212.GCA_001063965_00570"/>
<name>F2BA74_9NEIS</name>
<comment type="caution">
    <text evidence="5">The sequence shown here is derived from an EMBL/GenBank/DDBJ whole genome shotgun (WGS) entry which is preliminary data.</text>
</comment>
<dbReference type="NCBIfam" id="TIGR02337">
    <property type="entry name" value="HpaR"/>
    <property type="match status" value="1"/>
</dbReference>
<feature type="domain" description="HTH marR-type" evidence="4">
    <location>
        <begin position="32"/>
        <end position="164"/>
    </location>
</feature>
<proteinExistence type="predicted"/>
<evidence type="ECO:0000256" key="3">
    <source>
        <dbReference type="ARBA" id="ARBA00023163"/>
    </source>
</evidence>
<sequence>MWILWRQSVKINIIHLITDNSAKDTVMGSYKRNSINITMLQARDVLLSYFRPIFNGAGITDQQWRIIRLLAENGTMDFQDLAAQACILRPSLTGILNRLEQSGLLIRMKPSNDQRRVFLKLTGSGVRIFENIRVQVDKCYEDIERRMTSEKMHSLHTLLEEMAALKPQESAPKA</sequence>
<gene>
    <name evidence="5" type="primary">hpcR</name>
    <name evidence="5" type="ORF">HMPREF9123_0628</name>
</gene>
<dbReference type="SUPFAM" id="SSF46785">
    <property type="entry name" value="Winged helix' DNA-binding domain"/>
    <property type="match status" value="1"/>
</dbReference>
<dbReference type="InterPro" id="IPR023187">
    <property type="entry name" value="Tscrpt_reg_MarR-type_CS"/>
</dbReference>
<dbReference type="InterPro" id="IPR012712">
    <property type="entry name" value="HpaR/FarR"/>
</dbReference>
<keyword evidence="1" id="KW-0805">Transcription regulation</keyword>
<dbReference type="AlphaFoldDB" id="F2BA74"/>
<dbReference type="InterPro" id="IPR036390">
    <property type="entry name" value="WH_DNA-bd_sf"/>
</dbReference>
<keyword evidence="6" id="KW-1185">Reference proteome</keyword>
<dbReference type="Proteomes" id="UP000004105">
    <property type="component" value="Unassembled WGS sequence"/>
</dbReference>
<keyword evidence="3" id="KW-0804">Transcription</keyword>
<dbReference type="GO" id="GO:0003700">
    <property type="term" value="F:DNA-binding transcription factor activity"/>
    <property type="evidence" value="ECO:0007669"/>
    <property type="project" value="InterPro"/>
</dbReference>
<evidence type="ECO:0000313" key="5">
    <source>
        <dbReference type="EMBL" id="EGF11512.1"/>
    </source>
</evidence>
<dbReference type="GO" id="GO:0006950">
    <property type="term" value="P:response to stress"/>
    <property type="evidence" value="ECO:0007669"/>
    <property type="project" value="TreeGrafter"/>
</dbReference>
<evidence type="ECO:0000256" key="1">
    <source>
        <dbReference type="ARBA" id="ARBA00023015"/>
    </source>
</evidence>
<dbReference type="PROSITE" id="PS01117">
    <property type="entry name" value="HTH_MARR_1"/>
    <property type="match status" value="1"/>
</dbReference>
<keyword evidence="2" id="KW-0238">DNA-binding</keyword>
<dbReference type="PRINTS" id="PR00598">
    <property type="entry name" value="HTHMARR"/>
</dbReference>
<dbReference type="GO" id="GO:0003677">
    <property type="term" value="F:DNA binding"/>
    <property type="evidence" value="ECO:0007669"/>
    <property type="project" value="UniProtKB-KW"/>
</dbReference>
<dbReference type="PANTHER" id="PTHR33164">
    <property type="entry name" value="TRANSCRIPTIONAL REGULATOR, MARR FAMILY"/>
    <property type="match status" value="1"/>
</dbReference>
<dbReference type="EMBL" id="AFAY01000012">
    <property type="protein sequence ID" value="EGF11512.1"/>
    <property type="molecule type" value="Genomic_DNA"/>
</dbReference>
<accession>F2BA74</accession>
<dbReference type="GO" id="GO:0045892">
    <property type="term" value="P:negative regulation of DNA-templated transcription"/>
    <property type="evidence" value="ECO:0007669"/>
    <property type="project" value="InterPro"/>
</dbReference>
<dbReference type="Gene3D" id="1.10.10.10">
    <property type="entry name" value="Winged helix-like DNA-binding domain superfamily/Winged helix DNA-binding domain"/>
    <property type="match status" value="1"/>
</dbReference>
<evidence type="ECO:0000259" key="4">
    <source>
        <dbReference type="PROSITE" id="PS50995"/>
    </source>
</evidence>
<dbReference type="InterPro" id="IPR036388">
    <property type="entry name" value="WH-like_DNA-bd_sf"/>
</dbReference>